<name>A0ABD1SHY8_9LAMI</name>
<dbReference type="EMBL" id="JBFOLJ010000010">
    <property type="protein sequence ID" value="KAL2500344.1"/>
    <property type="molecule type" value="Genomic_DNA"/>
</dbReference>
<reference evidence="4" key="1">
    <citation type="submission" date="2024-07" db="EMBL/GenBank/DDBJ databases">
        <title>Two chromosome-level genome assemblies of Korean endemic species Abeliophyllum distichum and Forsythia ovata (Oleaceae).</title>
        <authorList>
            <person name="Jang H."/>
        </authorList>
    </citation>
    <scope>NUCLEOTIDE SEQUENCE [LARGE SCALE GENOMIC DNA]</scope>
</reference>
<keyword evidence="1" id="KW-0812">Transmembrane</keyword>
<sequence>MTEEFDQQISEDQKKGQNKCKQPCIVALGILLVIIFILCIIILILALTVFKIKDPQIEVISMAVDGIALVPPSHFFKHKFNITLDLKIQVENPNCASFRHEAGKSELTYEDSQVGEMNIDQGFIPAQDSTIIPCRLALTLDALSSNTVQLLNDVQAGKLVLESNTRIPGRVSFLGGLIKKHVVATSECEMTIGFPNIKILREQCKSHQILRQNW</sequence>
<dbReference type="InterPro" id="IPR055301">
    <property type="entry name" value="Lea14-like_2"/>
</dbReference>
<dbReference type="Proteomes" id="UP001604277">
    <property type="component" value="Unassembled WGS sequence"/>
</dbReference>
<dbReference type="SUPFAM" id="SSF117070">
    <property type="entry name" value="LEA14-like"/>
    <property type="match status" value="1"/>
</dbReference>
<dbReference type="PANTHER" id="PTHR31852">
    <property type="entry name" value="LATE EMBRYOGENESIS ABUNDANT (LEA) HYDROXYPROLINE-RICH GLYCOPROTEIN FAMILY"/>
    <property type="match status" value="1"/>
</dbReference>
<evidence type="ECO:0000313" key="3">
    <source>
        <dbReference type="EMBL" id="KAL2500344.1"/>
    </source>
</evidence>
<dbReference type="InterPro" id="IPR004864">
    <property type="entry name" value="LEA_2"/>
</dbReference>
<dbReference type="Gene3D" id="2.60.40.1820">
    <property type="match status" value="1"/>
</dbReference>
<feature type="domain" description="Late embryogenesis abundant protein LEA-2 subgroup" evidence="2">
    <location>
        <begin position="88"/>
        <end position="185"/>
    </location>
</feature>
<keyword evidence="4" id="KW-1185">Reference proteome</keyword>
<protein>
    <submittedName>
        <fullName evidence="3">Late embryogenesis abundant (LEA) hydroxyproline-rich glycoprotein family</fullName>
    </submittedName>
</protein>
<dbReference type="AlphaFoldDB" id="A0ABD1SHY8"/>
<evidence type="ECO:0000256" key="1">
    <source>
        <dbReference type="SAM" id="Phobius"/>
    </source>
</evidence>
<keyword evidence="1" id="KW-1133">Transmembrane helix</keyword>
<evidence type="ECO:0000313" key="4">
    <source>
        <dbReference type="Proteomes" id="UP001604277"/>
    </source>
</evidence>
<dbReference type="Pfam" id="PF03168">
    <property type="entry name" value="LEA_2"/>
    <property type="match status" value="1"/>
</dbReference>
<proteinExistence type="predicted"/>
<feature type="transmembrane region" description="Helical" evidence="1">
    <location>
        <begin position="24"/>
        <end position="50"/>
    </location>
</feature>
<keyword evidence="1" id="KW-0472">Membrane</keyword>
<accession>A0ABD1SHY8</accession>
<evidence type="ECO:0000259" key="2">
    <source>
        <dbReference type="Pfam" id="PF03168"/>
    </source>
</evidence>
<gene>
    <name evidence="3" type="ORF">Fot_34192</name>
</gene>
<organism evidence="3 4">
    <name type="scientific">Forsythia ovata</name>
    <dbReference type="NCBI Taxonomy" id="205694"/>
    <lineage>
        <taxon>Eukaryota</taxon>
        <taxon>Viridiplantae</taxon>
        <taxon>Streptophyta</taxon>
        <taxon>Embryophyta</taxon>
        <taxon>Tracheophyta</taxon>
        <taxon>Spermatophyta</taxon>
        <taxon>Magnoliopsida</taxon>
        <taxon>eudicotyledons</taxon>
        <taxon>Gunneridae</taxon>
        <taxon>Pentapetalae</taxon>
        <taxon>asterids</taxon>
        <taxon>lamiids</taxon>
        <taxon>Lamiales</taxon>
        <taxon>Oleaceae</taxon>
        <taxon>Forsythieae</taxon>
        <taxon>Forsythia</taxon>
    </lineage>
</organism>
<comment type="caution">
    <text evidence="3">The sequence shown here is derived from an EMBL/GenBank/DDBJ whole genome shotgun (WGS) entry which is preliminary data.</text>
</comment>